<dbReference type="Proteomes" id="UP000717534">
    <property type="component" value="Unassembled WGS sequence"/>
</dbReference>
<feature type="domain" description="Dinitrogenase iron-molybdenum cofactor biosynthesis" evidence="4">
    <location>
        <begin position="261"/>
        <end position="346"/>
    </location>
</feature>
<evidence type="ECO:0000256" key="1">
    <source>
        <dbReference type="ARBA" id="ARBA00001966"/>
    </source>
</evidence>
<reference evidence="5 6" key="1">
    <citation type="submission" date="2021-02" db="EMBL/GenBank/DDBJ databases">
        <title>Activity-based single-cell genomes from oceanic crustal fluid captures similar information to metagenomic and metatranscriptomic surveys with orders of magnitude less sampling.</title>
        <authorList>
            <person name="D'Angelo T.S."/>
            <person name="Orcutt B.N."/>
        </authorList>
    </citation>
    <scope>NUCLEOTIDE SEQUENCE [LARGE SCALE GENOMIC DNA]</scope>
    <source>
        <strain evidence="5">AH-315-G02</strain>
    </source>
</reference>
<keyword evidence="2" id="KW-0004">4Fe-4S</keyword>
<comment type="cofactor">
    <cofactor evidence="1">
        <name>[4Fe-4S] cluster</name>
        <dbReference type="ChEBI" id="CHEBI:49883"/>
    </cofactor>
</comment>
<keyword evidence="2" id="KW-0479">Metal-binding</keyword>
<keyword evidence="6" id="KW-1185">Reference proteome</keyword>
<dbReference type="InterPro" id="IPR013785">
    <property type="entry name" value="Aldolase_TIM"/>
</dbReference>
<evidence type="ECO:0000256" key="2">
    <source>
        <dbReference type="ARBA" id="ARBA00022485"/>
    </source>
</evidence>
<dbReference type="InterPro" id="IPR058240">
    <property type="entry name" value="rSAM_sf"/>
</dbReference>
<organism evidence="5 6">
    <name type="scientific">Desulfotalea psychrophila</name>
    <dbReference type="NCBI Taxonomy" id="84980"/>
    <lineage>
        <taxon>Bacteria</taxon>
        <taxon>Pseudomonadati</taxon>
        <taxon>Thermodesulfobacteriota</taxon>
        <taxon>Desulfobulbia</taxon>
        <taxon>Desulfobulbales</taxon>
        <taxon>Desulfocapsaceae</taxon>
        <taxon>Desulfotalea</taxon>
    </lineage>
</organism>
<dbReference type="SUPFAM" id="SSF102114">
    <property type="entry name" value="Radical SAM enzymes"/>
    <property type="match status" value="1"/>
</dbReference>
<dbReference type="Gene3D" id="3.20.20.70">
    <property type="entry name" value="Aldolase class I"/>
    <property type="match status" value="1"/>
</dbReference>
<dbReference type="Pfam" id="PF02579">
    <property type="entry name" value="Nitro_FeMo-Co"/>
    <property type="match status" value="1"/>
</dbReference>
<evidence type="ECO:0000256" key="3">
    <source>
        <dbReference type="ARBA" id="ARBA00023239"/>
    </source>
</evidence>
<sequence length="361" mass="38245">MHDTTTTHLMKLDVTLPIAPYANNRLKRSAEEKLEPALVPAEAVAWVQALRKGGKEVKTIELCGPGDVLASIPTTLNCLELLQPEIQDAELSLTTLGFGAAQVAPDLARLGVKTVNLLVDTAMAETAQKLYAWIRPAKKSLSMVQASEILISAQSEAVQALKDAGIRVVIRTALVAGVNDEEIVALAEKMAGLGAAAMEVDGEEGIDLEKLSIQASTYLPATVYQAPPALAPPGMPGSQADINMPEPTKERPNVAVASTNGMDVDMHLGQASQVLIYGPRDDGLACLLKARQTPGAGGGSDRWQVLAKECLHDCFALLATHAGDAPRKEFAELGIQVILTEENIEGMVDVLYGGGKKKKCK</sequence>
<dbReference type="InterPro" id="IPR036105">
    <property type="entry name" value="DiNase_FeMo-co_biosyn_sf"/>
</dbReference>
<evidence type="ECO:0000259" key="4">
    <source>
        <dbReference type="Pfam" id="PF02579"/>
    </source>
</evidence>
<evidence type="ECO:0000313" key="6">
    <source>
        <dbReference type="Proteomes" id="UP000717534"/>
    </source>
</evidence>
<keyword evidence="2" id="KW-0408">Iron</keyword>
<comment type="caution">
    <text evidence="5">The sequence shown here is derived from an EMBL/GenBank/DDBJ whole genome shotgun (WGS) entry which is preliminary data.</text>
</comment>
<name>A0ABS3AUE0_9BACT</name>
<protein>
    <recommendedName>
        <fullName evidence="4">Dinitrogenase iron-molybdenum cofactor biosynthesis domain-containing protein</fullName>
    </recommendedName>
</protein>
<dbReference type="PANTHER" id="PTHR43787:SF13">
    <property type="entry name" value="FEMO COFACTOR BIOSYNTHESIS PROTEIN NIFB"/>
    <property type="match status" value="1"/>
</dbReference>
<accession>A0ABS3AUE0</accession>
<proteinExistence type="predicted"/>
<dbReference type="Gene3D" id="3.30.420.130">
    <property type="entry name" value="Dinitrogenase iron-molybdenum cofactor biosynthesis domain"/>
    <property type="match status" value="1"/>
</dbReference>
<evidence type="ECO:0000313" key="5">
    <source>
        <dbReference type="EMBL" id="MBN4068359.1"/>
    </source>
</evidence>
<dbReference type="EMBL" id="JAFITO010000012">
    <property type="protein sequence ID" value="MBN4068359.1"/>
    <property type="molecule type" value="Genomic_DNA"/>
</dbReference>
<dbReference type="SUPFAM" id="SSF53146">
    <property type="entry name" value="Nitrogenase accessory factor-like"/>
    <property type="match status" value="1"/>
</dbReference>
<keyword evidence="2" id="KW-0411">Iron-sulfur</keyword>
<gene>
    <name evidence="5" type="ORF">JYU06_02395</name>
</gene>
<dbReference type="InterPro" id="IPR003731">
    <property type="entry name" value="Di-Nase_FeMo-co_biosynth"/>
</dbReference>
<keyword evidence="3" id="KW-0456">Lyase</keyword>
<dbReference type="PANTHER" id="PTHR43787">
    <property type="entry name" value="FEMO COFACTOR BIOSYNTHESIS PROTEIN NIFB-RELATED"/>
    <property type="match status" value="1"/>
</dbReference>